<sequence length="355" mass="36221">MQSLLDPAVLFFALGVFAGLVRSNLEMPAAISKFLSIYLLMALGLKGGFALAASGFTASVASSLGLAVLLAVVVPLMGYALLRRMLSGFNAAAVAATYGSVSAVTFVTATQYLESQSVPYGGYMAAAMALMESPAIIIAVMLANALRQRQAVPASHAAQMVGVSPSGAATLAGPGSLGASGSAPMGKAGPHLSVGKILHESFTDGTQLLLLGAMVIGLVTGDAGKAAMQPFSGDLFKGMLCLFLLDMGLSTARNLPAVRKQSPWLLAYAVLGPLVHAGLALALAWLAQVPAGDAALLMVLAASASYIAVPAVVRYAIPEADPSLYVSLSLGVTFPLNILVGIPLYTQVVLRLWGS</sequence>
<gene>
    <name evidence="2" type="ORF">RP29_09180</name>
</gene>
<dbReference type="OrthoDB" id="345121at2"/>
<feature type="transmembrane region" description="Helical" evidence="1">
    <location>
        <begin position="6"/>
        <end position="25"/>
    </location>
</feature>
<dbReference type="Pfam" id="PF05982">
    <property type="entry name" value="Sbt_1"/>
    <property type="match status" value="1"/>
</dbReference>
<dbReference type="PANTHER" id="PTHR40400">
    <property type="entry name" value="SLR1512 PROTEIN"/>
    <property type="match status" value="1"/>
</dbReference>
<keyword evidence="1" id="KW-1133">Transmembrane helix</keyword>
<name>A0A0D7KA30_9BURK</name>
<evidence type="ECO:0000256" key="1">
    <source>
        <dbReference type="SAM" id="Phobius"/>
    </source>
</evidence>
<evidence type="ECO:0000313" key="3">
    <source>
        <dbReference type="Proteomes" id="UP000032566"/>
    </source>
</evidence>
<feature type="transmembrane region" description="Helical" evidence="1">
    <location>
        <begin position="121"/>
        <end position="143"/>
    </location>
</feature>
<dbReference type="Proteomes" id="UP000032566">
    <property type="component" value="Unassembled WGS sequence"/>
</dbReference>
<feature type="transmembrane region" description="Helical" evidence="1">
    <location>
        <begin position="264"/>
        <end position="288"/>
    </location>
</feature>
<dbReference type="RefSeq" id="WP_044397608.1">
    <property type="nucleotide sequence ID" value="NZ_JXYQ01000024.1"/>
</dbReference>
<feature type="transmembrane region" description="Helical" evidence="1">
    <location>
        <begin position="324"/>
        <end position="345"/>
    </location>
</feature>
<dbReference type="InterPro" id="IPR010293">
    <property type="entry name" value="Sbt_1"/>
</dbReference>
<keyword evidence="1" id="KW-0472">Membrane</keyword>
<dbReference type="PATRIC" id="fig|80878.5.peg.1364"/>
<organism evidence="2 3">
    <name type="scientific">Acidovorax temperans</name>
    <dbReference type="NCBI Taxonomy" id="80878"/>
    <lineage>
        <taxon>Bacteria</taxon>
        <taxon>Pseudomonadati</taxon>
        <taxon>Pseudomonadota</taxon>
        <taxon>Betaproteobacteria</taxon>
        <taxon>Burkholderiales</taxon>
        <taxon>Comamonadaceae</taxon>
        <taxon>Acidovorax</taxon>
    </lineage>
</organism>
<protein>
    <submittedName>
        <fullName evidence="2">Permease</fullName>
    </submittedName>
</protein>
<feature type="transmembrane region" description="Helical" evidence="1">
    <location>
        <begin position="64"/>
        <end position="82"/>
    </location>
</feature>
<feature type="transmembrane region" description="Helical" evidence="1">
    <location>
        <begin position="294"/>
        <end position="317"/>
    </location>
</feature>
<dbReference type="PANTHER" id="PTHR40400:SF1">
    <property type="entry name" value="SLR1512 PROTEIN"/>
    <property type="match status" value="1"/>
</dbReference>
<accession>A0A0D7KA30</accession>
<keyword evidence="3" id="KW-1185">Reference proteome</keyword>
<dbReference type="EMBL" id="JXYQ01000024">
    <property type="protein sequence ID" value="KJA10844.1"/>
    <property type="molecule type" value="Genomic_DNA"/>
</dbReference>
<reference evidence="2 3" key="1">
    <citation type="submission" date="2014-12" db="EMBL/GenBank/DDBJ databases">
        <title>Isolation of bacteria from lake water.</title>
        <authorList>
            <person name="Sheng K.-Y."/>
            <person name="Chin P.-S."/>
            <person name="Chan K.-G."/>
            <person name="Tan G.S."/>
        </authorList>
    </citation>
    <scope>NUCLEOTIDE SEQUENCE [LARGE SCALE GENOMIC DNA]</scope>
    <source>
        <strain evidence="2 3">KY4</strain>
    </source>
</reference>
<feature type="transmembrane region" description="Helical" evidence="1">
    <location>
        <begin position="37"/>
        <end position="58"/>
    </location>
</feature>
<dbReference type="STRING" id="80878.RP29_09180"/>
<comment type="caution">
    <text evidence="2">The sequence shown here is derived from an EMBL/GenBank/DDBJ whole genome shotgun (WGS) entry which is preliminary data.</text>
</comment>
<feature type="transmembrane region" description="Helical" evidence="1">
    <location>
        <begin position="89"/>
        <end position="109"/>
    </location>
</feature>
<dbReference type="AlphaFoldDB" id="A0A0D7KA30"/>
<evidence type="ECO:0000313" key="2">
    <source>
        <dbReference type="EMBL" id="KJA10844.1"/>
    </source>
</evidence>
<proteinExistence type="predicted"/>
<keyword evidence="1" id="KW-0812">Transmembrane</keyword>